<evidence type="ECO:0000256" key="1">
    <source>
        <dbReference type="SAM" id="Coils"/>
    </source>
</evidence>
<accession>A0A223D1M0</accession>
<dbReference type="InterPro" id="IPR006311">
    <property type="entry name" value="TAT_signal"/>
</dbReference>
<dbReference type="InterPro" id="IPR036582">
    <property type="entry name" value="Mao_N_sf"/>
</dbReference>
<name>A0A223D1M0_9BACL</name>
<feature type="signal peptide" evidence="2">
    <location>
        <begin position="1"/>
        <end position="31"/>
    </location>
</feature>
<keyword evidence="2" id="KW-0732">Signal</keyword>
<dbReference type="AlphaFoldDB" id="A0A223D1M0"/>
<dbReference type="Proteomes" id="UP000214688">
    <property type="component" value="Chromosome"/>
</dbReference>
<feature type="coiled-coil region" evidence="1">
    <location>
        <begin position="385"/>
        <end position="431"/>
    </location>
</feature>
<feature type="domain" description="Copper amine oxidase-like N-terminal" evidence="3">
    <location>
        <begin position="586"/>
        <end position="689"/>
    </location>
</feature>
<dbReference type="PROSITE" id="PS51318">
    <property type="entry name" value="TAT"/>
    <property type="match status" value="1"/>
</dbReference>
<reference evidence="4 5" key="1">
    <citation type="journal article" date="2015" name="Int. J. Syst. Evol. Microbiol.">
        <title>Tumebacillus algifaecis sp. nov., isolated from decomposing algal scum.</title>
        <authorList>
            <person name="Wu Y.F."/>
            <person name="Zhang B."/>
            <person name="Xing P."/>
            <person name="Wu Q.L."/>
            <person name="Liu S.J."/>
        </authorList>
    </citation>
    <scope>NUCLEOTIDE SEQUENCE [LARGE SCALE GENOMIC DNA]</scope>
    <source>
        <strain evidence="4 5">THMBR28</strain>
    </source>
</reference>
<gene>
    <name evidence="4" type="ORF">CIG75_11165</name>
</gene>
<dbReference type="KEGG" id="tab:CIG75_11165"/>
<sequence>MSRKHRRKFVTLLLALSLFGTLLSASPSASAADRPAASKLASGHLLIGTYLIQKEALTNPVLDAAKASIDQSDQGMYYKSELADGAWFNIQNGYDLSAILNPSGTTVANADIDKMKINIWVRLKDGKVSIEWLDTAAALDKAITDAKDQQKKAEEANKQAVAAGDDTLAIQLAIKAATLRAQVAFLEALKAGNSEQAGNELEKLADPQKLLESAVKGAQADLQKQLEAELKRVEDALASASDPAEKAKLLEQKKQAEKNLNDFKAGILSAEVDKAITASKQLALELDRAVNNSQAQLAKELLVKLDAADQQLLLVQRGLLAQQVSALEKRLKEANGLDERKEIQAEITATKQSLLLKEKAAWQAEFEIVEGTFQKAEKLGQKDIAAQLLAKLNTIALRIDEIQAERKVIRMADLQTLITALKDQIKQAKEQGAAESADNLLVSLVEAETALIFEEQGVADSIEQLVAGKQKLTAKLPQASDAEAVLINQEIAVLDAKLLKAQKTERFLLKEQFEKKQMEVKAETGGKSSPALDSAQSAVIEEIKAIERQKYTANDLSALADLQKQIKVEQPKATVLPVENVISKTVDIKFMMPPLILGDRTLMHIRPISESFGSTVTWNQDEQSVWISKEGTTVYCKIGEMTALVNGKAVKLDAPPRLIAGRTVVPLRFVVEALGLNVVWHDKTQAIEIKGTVNL</sequence>
<proteinExistence type="predicted"/>
<dbReference type="Gene3D" id="3.30.457.10">
    <property type="entry name" value="Copper amine oxidase-like, N-terminal domain"/>
    <property type="match status" value="1"/>
</dbReference>
<dbReference type="EMBL" id="CP022657">
    <property type="protein sequence ID" value="ASS75482.1"/>
    <property type="molecule type" value="Genomic_DNA"/>
</dbReference>
<evidence type="ECO:0000313" key="5">
    <source>
        <dbReference type="Proteomes" id="UP000214688"/>
    </source>
</evidence>
<dbReference type="Pfam" id="PF07833">
    <property type="entry name" value="Cu_amine_oxidN1"/>
    <property type="match status" value="1"/>
</dbReference>
<evidence type="ECO:0000313" key="4">
    <source>
        <dbReference type="EMBL" id="ASS75482.1"/>
    </source>
</evidence>
<dbReference type="OrthoDB" id="2379109at2"/>
<evidence type="ECO:0000256" key="2">
    <source>
        <dbReference type="SAM" id="SignalP"/>
    </source>
</evidence>
<dbReference type="SUPFAM" id="SSF55383">
    <property type="entry name" value="Copper amine oxidase, domain N"/>
    <property type="match status" value="1"/>
</dbReference>
<dbReference type="InterPro" id="IPR012854">
    <property type="entry name" value="Cu_amine_oxidase-like_N"/>
</dbReference>
<organism evidence="4 5">
    <name type="scientific">Tumebacillus algifaecis</name>
    <dbReference type="NCBI Taxonomy" id="1214604"/>
    <lineage>
        <taxon>Bacteria</taxon>
        <taxon>Bacillati</taxon>
        <taxon>Bacillota</taxon>
        <taxon>Bacilli</taxon>
        <taxon>Bacillales</taxon>
        <taxon>Alicyclobacillaceae</taxon>
        <taxon>Tumebacillus</taxon>
    </lineage>
</organism>
<protein>
    <recommendedName>
        <fullName evidence="3">Copper amine oxidase-like N-terminal domain-containing protein</fullName>
    </recommendedName>
</protein>
<keyword evidence="5" id="KW-1185">Reference proteome</keyword>
<keyword evidence="1" id="KW-0175">Coiled coil</keyword>
<feature type="chain" id="PRO_5013098526" description="Copper amine oxidase-like N-terminal domain-containing protein" evidence="2">
    <location>
        <begin position="32"/>
        <end position="695"/>
    </location>
</feature>
<feature type="coiled-coil region" evidence="1">
    <location>
        <begin position="136"/>
        <end position="166"/>
    </location>
</feature>
<evidence type="ECO:0000259" key="3">
    <source>
        <dbReference type="Pfam" id="PF07833"/>
    </source>
</evidence>
<dbReference type="RefSeq" id="WP_094236726.1">
    <property type="nucleotide sequence ID" value="NZ_CP022657.1"/>
</dbReference>